<dbReference type="OrthoDB" id="1933724at2"/>
<feature type="transmembrane region" description="Helical" evidence="1">
    <location>
        <begin position="134"/>
        <end position="152"/>
    </location>
</feature>
<sequence>MSIYFLLLLIMAVLLYGGIISSLTYAPKKIKIISGIVLSLMTFRYAALIILFTIKNQSYLYLLKPLVYANLLCIPICGILSVLIFSRNNKIKLKKNLFACSMIGIAYFIVIYKSSANIDISNNYGYTMELQLEFYCYIVLLIINSIFFIKGIKLYNKIYANKLGALLIMIASSITLLSVVITTINSNFPMILLGDIAWIATIDYGLIKFKR</sequence>
<comment type="caution">
    <text evidence="2">The sequence shown here is derived from an EMBL/GenBank/DDBJ whole genome shotgun (WGS) entry which is preliminary data.</text>
</comment>
<evidence type="ECO:0000313" key="2">
    <source>
        <dbReference type="EMBL" id="GCD12928.1"/>
    </source>
</evidence>
<evidence type="ECO:0000313" key="3">
    <source>
        <dbReference type="Proteomes" id="UP000287872"/>
    </source>
</evidence>
<keyword evidence="3" id="KW-1185">Reference proteome</keyword>
<dbReference type="Proteomes" id="UP000287872">
    <property type="component" value="Unassembled WGS sequence"/>
</dbReference>
<keyword evidence="1" id="KW-1133">Transmembrane helix</keyword>
<feature type="transmembrane region" description="Helical" evidence="1">
    <location>
        <begin position="6"/>
        <end position="25"/>
    </location>
</feature>
<feature type="transmembrane region" description="Helical" evidence="1">
    <location>
        <begin position="190"/>
        <end position="207"/>
    </location>
</feature>
<proteinExistence type="predicted"/>
<dbReference type="AlphaFoldDB" id="A0A401UTZ7"/>
<gene>
    <name evidence="2" type="ORF">Ctaglu_45510</name>
</gene>
<keyword evidence="1" id="KW-0812">Transmembrane</keyword>
<feature type="transmembrane region" description="Helical" evidence="1">
    <location>
        <begin position="32"/>
        <end position="54"/>
    </location>
</feature>
<protein>
    <recommendedName>
        <fullName evidence="4">Histidine kinase N-terminal 7TM region domain-containing protein</fullName>
    </recommendedName>
</protein>
<keyword evidence="1" id="KW-0472">Membrane</keyword>
<dbReference type="RefSeq" id="WP_125006005.1">
    <property type="nucleotide sequence ID" value="NZ_BHYK01000046.1"/>
</dbReference>
<feature type="transmembrane region" description="Helical" evidence="1">
    <location>
        <begin position="164"/>
        <end position="184"/>
    </location>
</feature>
<accession>A0A401UTZ7</accession>
<feature type="transmembrane region" description="Helical" evidence="1">
    <location>
        <begin position="66"/>
        <end position="85"/>
    </location>
</feature>
<name>A0A401UTZ7_9CLOT</name>
<evidence type="ECO:0000256" key="1">
    <source>
        <dbReference type="SAM" id="Phobius"/>
    </source>
</evidence>
<reference evidence="2 3" key="1">
    <citation type="submission" date="2018-11" db="EMBL/GenBank/DDBJ databases">
        <title>Genome sequencing and assembly of Clostridium tagluense strain A121.</title>
        <authorList>
            <person name="Murakami T."/>
            <person name="Segawa T."/>
            <person name="Shcherbakova V.A."/>
            <person name="Mori H."/>
            <person name="Yoshimura Y."/>
        </authorList>
    </citation>
    <scope>NUCLEOTIDE SEQUENCE [LARGE SCALE GENOMIC DNA]</scope>
    <source>
        <strain evidence="2 3">A121</strain>
    </source>
</reference>
<organism evidence="2 3">
    <name type="scientific">Clostridium tagluense</name>
    <dbReference type="NCBI Taxonomy" id="360422"/>
    <lineage>
        <taxon>Bacteria</taxon>
        <taxon>Bacillati</taxon>
        <taxon>Bacillota</taxon>
        <taxon>Clostridia</taxon>
        <taxon>Eubacteriales</taxon>
        <taxon>Clostridiaceae</taxon>
        <taxon>Clostridium</taxon>
    </lineage>
</organism>
<evidence type="ECO:0008006" key="4">
    <source>
        <dbReference type="Google" id="ProtNLM"/>
    </source>
</evidence>
<feature type="transmembrane region" description="Helical" evidence="1">
    <location>
        <begin position="97"/>
        <end position="114"/>
    </location>
</feature>
<dbReference type="EMBL" id="BHYK01000046">
    <property type="protein sequence ID" value="GCD12928.1"/>
    <property type="molecule type" value="Genomic_DNA"/>
</dbReference>